<sequence>MSAISRRRFIGSAAAASAIPLIGSSAHAQTDWPTKPIKIIAGYPAGGQTDLFARTYGEYIRSETGQNVTVENKAGASGSVAAVEAKRAAPDGYTLMFTISTTMIMNRVLIKDIPYDADKDFVLVSIMPAGSLPFVAGEKTGAKTLAEFVAYAKKAEKVNVGTYGAGSYAHMAIAEMNKQYGLKMEAVHYRGEAPMWTDLAGGFIDGAHGSYSAALSVLQSGRGHAVAVSRKRMSTLPDVPSFRRAGHNVAHLPVDRLPVLRRAHGHAGGHH</sequence>
<dbReference type="InterPro" id="IPR005064">
    <property type="entry name" value="BUG"/>
</dbReference>
<organism evidence="3 4">
    <name type="scientific">Bradyrhizobium algeriense</name>
    <dbReference type="NCBI Taxonomy" id="634784"/>
    <lineage>
        <taxon>Bacteria</taxon>
        <taxon>Pseudomonadati</taxon>
        <taxon>Pseudomonadota</taxon>
        <taxon>Alphaproteobacteria</taxon>
        <taxon>Hyphomicrobiales</taxon>
        <taxon>Nitrobacteraceae</taxon>
        <taxon>Bradyrhizobium</taxon>
    </lineage>
</organism>
<gene>
    <name evidence="3" type="ORF">V1286_006959</name>
</gene>
<accession>A0ABU8BLP6</accession>
<feature type="chain" id="PRO_5045333746" evidence="2">
    <location>
        <begin position="29"/>
        <end position="271"/>
    </location>
</feature>
<evidence type="ECO:0000313" key="4">
    <source>
        <dbReference type="Proteomes" id="UP001364224"/>
    </source>
</evidence>
<comment type="caution">
    <text evidence="3">The sequence shown here is derived from an EMBL/GenBank/DDBJ whole genome shotgun (WGS) entry which is preliminary data.</text>
</comment>
<comment type="similarity">
    <text evidence="1">Belongs to the UPF0065 (bug) family.</text>
</comment>
<dbReference type="Pfam" id="PF03401">
    <property type="entry name" value="TctC"/>
    <property type="match status" value="1"/>
</dbReference>
<dbReference type="Gene3D" id="3.40.190.150">
    <property type="entry name" value="Bordetella uptake gene, domain 1"/>
    <property type="match status" value="1"/>
</dbReference>
<reference evidence="3 4" key="1">
    <citation type="submission" date="2024-02" db="EMBL/GenBank/DDBJ databases">
        <title>Adaptive strategies in a cosmopolitan and abundant soil bacterium.</title>
        <authorList>
            <person name="Carini P."/>
        </authorList>
    </citation>
    <scope>NUCLEOTIDE SEQUENCE [LARGE SCALE GENOMIC DNA]</scope>
    <source>
        <strain evidence="3 4">AZCC 1608</strain>
    </source>
</reference>
<dbReference type="Proteomes" id="UP001364224">
    <property type="component" value="Unassembled WGS sequence"/>
</dbReference>
<dbReference type="InterPro" id="IPR006311">
    <property type="entry name" value="TAT_signal"/>
</dbReference>
<keyword evidence="4" id="KW-1185">Reference proteome</keyword>
<name>A0ABU8BLP6_9BRAD</name>
<keyword evidence="2" id="KW-0732">Signal</keyword>
<dbReference type="CDD" id="cd07012">
    <property type="entry name" value="PBP2_Bug_TTT"/>
    <property type="match status" value="1"/>
</dbReference>
<dbReference type="RefSeq" id="WP_334487471.1">
    <property type="nucleotide sequence ID" value="NZ_JAZHRV010000001.1"/>
</dbReference>
<dbReference type="InterPro" id="IPR042100">
    <property type="entry name" value="Bug_dom1"/>
</dbReference>
<evidence type="ECO:0000313" key="3">
    <source>
        <dbReference type="EMBL" id="MEH2559430.1"/>
    </source>
</evidence>
<dbReference type="PANTHER" id="PTHR42928">
    <property type="entry name" value="TRICARBOXYLATE-BINDING PROTEIN"/>
    <property type="match status" value="1"/>
</dbReference>
<dbReference type="PANTHER" id="PTHR42928:SF5">
    <property type="entry name" value="BLR1237 PROTEIN"/>
    <property type="match status" value="1"/>
</dbReference>
<proteinExistence type="inferred from homology"/>
<dbReference type="SUPFAM" id="SSF53850">
    <property type="entry name" value="Periplasmic binding protein-like II"/>
    <property type="match status" value="1"/>
</dbReference>
<dbReference type="EMBL" id="JAZHRV010000001">
    <property type="protein sequence ID" value="MEH2559430.1"/>
    <property type="molecule type" value="Genomic_DNA"/>
</dbReference>
<dbReference type="PROSITE" id="PS51318">
    <property type="entry name" value="TAT"/>
    <property type="match status" value="1"/>
</dbReference>
<protein>
    <submittedName>
        <fullName evidence="3">Tripartite-type tricarboxylate transporter receptor subunit TctC</fullName>
    </submittedName>
</protein>
<feature type="signal peptide" evidence="2">
    <location>
        <begin position="1"/>
        <end position="28"/>
    </location>
</feature>
<keyword evidence="3" id="KW-0675">Receptor</keyword>
<evidence type="ECO:0000256" key="1">
    <source>
        <dbReference type="ARBA" id="ARBA00006987"/>
    </source>
</evidence>
<dbReference type="Gene3D" id="3.40.190.10">
    <property type="entry name" value="Periplasmic binding protein-like II"/>
    <property type="match status" value="1"/>
</dbReference>
<evidence type="ECO:0000256" key="2">
    <source>
        <dbReference type="SAM" id="SignalP"/>
    </source>
</evidence>